<reference evidence="2 3" key="1">
    <citation type="submission" date="2020-04" db="EMBL/GenBank/DDBJ databases">
        <authorList>
            <person name="Pieper L."/>
        </authorList>
    </citation>
    <scope>NUCLEOTIDE SEQUENCE [LARGE SCALE GENOMIC DNA]</scope>
    <source>
        <strain evidence="2 3">B33</strain>
    </source>
</reference>
<gene>
    <name evidence="2" type="ORF">HUV05_09720</name>
</gene>
<dbReference type="Gene3D" id="1.10.10.60">
    <property type="entry name" value="Homeodomain-like"/>
    <property type="match status" value="1"/>
</dbReference>
<dbReference type="AlphaFoldDB" id="A0A7Y6PDP0"/>
<dbReference type="Pfam" id="PF06056">
    <property type="entry name" value="Terminase_5"/>
    <property type="match status" value="1"/>
</dbReference>
<evidence type="ECO:0000259" key="1">
    <source>
        <dbReference type="Pfam" id="PF06056"/>
    </source>
</evidence>
<protein>
    <submittedName>
        <fullName evidence="2">DDE transposase family protein</fullName>
    </submittedName>
</protein>
<reference evidence="2 3" key="2">
    <citation type="submission" date="2020-07" db="EMBL/GenBank/DDBJ databases">
        <title>Bacterial metabolism rescues the inhibition of intestinal drug absorption by food and drug additives.</title>
        <authorList>
            <person name="Zou L."/>
            <person name="Spanogiannopoulos P."/>
            <person name="Chien H.-C."/>
            <person name="Pieper L.M."/>
            <person name="Cai W."/>
            <person name="Khuri N."/>
            <person name="Pottel J."/>
            <person name="Vora B."/>
            <person name="Ni Z."/>
            <person name="Tsakalozou E."/>
            <person name="Zhang W."/>
            <person name="Shoichet B.K."/>
            <person name="Giacomini K.M."/>
            <person name="Turnbaugh P.J."/>
        </authorList>
    </citation>
    <scope>NUCLEOTIDE SEQUENCE [LARGE SCALE GENOMIC DNA]</scope>
    <source>
        <strain evidence="2 3">B33</strain>
    </source>
</reference>
<feature type="domain" description="Terminase ATPase subunit N-terminal" evidence="1">
    <location>
        <begin position="13"/>
        <end position="51"/>
    </location>
</feature>
<dbReference type="RefSeq" id="WP_007847353.1">
    <property type="nucleotide sequence ID" value="NZ_JABWDJ010000031.1"/>
</dbReference>
<evidence type="ECO:0000313" key="3">
    <source>
        <dbReference type="Proteomes" id="UP000524321"/>
    </source>
</evidence>
<dbReference type="EMBL" id="JABWDJ010000031">
    <property type="protein sequence ID" value="NVB73792.1"/>
    <property type="molecule type" value="Genomic_DNA"/>
</dbReference>
<dbReference type="InterPro" id="IPR010332">
    <property type="entry name" value="ATPase_terminase-su_N"/>
</dbReference>
<evidence type="ECO:0000313" key="2">
    <source>
        <dbReference type="EMBL" id="NVB73792.1"/>
    </source>
</evidence>
<proteinExistence type="predicted"/>
<comment type="caution">
    <text evidence="2">The sequence shown here is derived from an EMBL/GenBank/DDBJ whole genome shotgun (WGS) entry which is preliminary data.</text>
</comment>
<dbReference type="Proteomes" id="UP000524321">
    <property type="component" value="Unassembled WGS sequence"/>
</dbReference>
<accession>A0A7Y6PDP0</accession>
<organism evidence="2 3">
    <name type="scientific">Phocaeicola vulgatus</name>
    <name type="common">Bacteroides vulgatus</name>
    <dbReference type="NCBI Taxonomy" id="821"/>
    <lineage>
        <taxon>Bacteria</taxon>
        <taxon>Pseudomonadati</taxon>
        <taxon>Bacteroidota</taxon>
        <taxon>Bacteroidia</taxon>
        <taxon>Bacteroidales</taxon>
        <taxon>Bacteroidaceae</taxon>
        <taxon>Phocaeicola</taxon>
    </lineage>
</organism>
<name>A0A7Y6PDP0_PHOVU</name>
<sequence length="147" mass="16847">MAELTSRQKKDFARTIYLNEELTHAEIAERVGVKRQTVSRWAGEGNWERYKVSITMTREEQLKNLYLQLAELNNAINGRPEGERFASTAESDTIAKITGSIKKMETDVGLADILSVFKSFVKWLRTYDMARSKEIVPLLDAYVKSKL</sequence>